<dbReference type="EMBL" id="CM026424">
    <property type="protein sequence ID" value="KAG0581390.1"/>
    <property type="molecule type" value="Genomic_DNA"/>
</dbReference>
<dbReference type="InterPro" id="IPR050747">
    <property type="entry name" value="Mitochondrial_chaperone_BCS1"/>
</dbReference>
<evidence type="ECO:0000259" key="8">
    <source>
        <dbReference type="SMART" id="SM00382"/>
    </source>
</evidence>
<dbReference type="GO" id="GO:0016887">
    <property type="term" value="F:ATP hydrolysis activity"/>
    <property type="evidence" value="ECO:0007669"/>
    <property type="project" value="InterPro"/>
</dbReference>
<evidence type="ECO:0000256" key="6">
    <source>
        <dbReference type="SAM" id="MobiDB-lite"/>
    </source>
</evidence>
<comment type="caution">
    <text evidence="9">The sequence shown here is derived from an EMBL/GenBank/DDBJ whole genome shotgun (WGS) entry which is preliminary data.</text>
</comment>
<accession>A0A8T0IEP0</accession>
<name>A0A8T0IEP0_CERPU</name>
<comment type="cofactor">
    <cofactor evidence="1">
        <name>Mg(2+)</name>
        <dbReference type="ChEBI" id="CHEBI:18420"/>
    </cofactor>
</comment>
<dbReference type="Pfam" id="PF14363">
    <property type="entry name" value="AAA_assoc"/>
    <property type="match status" value="1"/>
</dbReference>
<dbReference type="InterPro" id="IPR025753">
    <property type="entry name" value="AAA_N_dom"/>
</dbReference>
<evidence type="ECO:0000256" key="1">
    <source>
        <dbReference type="ARBA" id="ARBA00001946"/>
    </source>
</evidence>
<feature type="chain" id="PRO_5036274545" description="AAA+ ATPase domain-containing protein" evidence="7">
    <location>
        <begin position="22"/>
        <end position="469"/>
    </location>
</feature>
<keyword evidence="3" id="KW-0460">Magnesium</keyword>
<dbReference type="Gene3D" id="3.40.50.300">
    <property type="entry name" value="P-loop containing nucleotide triphosphate hydrolases"/>
    <property type="match status" value="1"/>
</dbReference>
<dbReference type="InterPro" id="IPR003960">
    <property type="entry name" value="ATPase_AAA_CS"/>
</dbReference>
<evidence type="ECO:0000256" key="4">
    <source>
        <dbReference type="ARBA" id="ARBA00049360"/>
    </source>
</evidence>
<keyword evidence="10" id="KW-1185">Reference proteome</keyword>
<feature type="region of interest" description="Disordered" evidence="6">
    <location>
        <begin position="301"/>
        <end position="324"/>
    </location>
</feature>
<feature type="domain" description="AAA+ ATPase" evidence="8">
    <location>
        <begin position="230"/>
        <end position="387"/>
    </location>
</feature>
<comment type="catalytic activity">
    <reaction evidence="4">
        <text>ATP + H2O = ADP + phosphate + H(+)</text>
        <dbReference type="Rhea" id="RHEA:13065"/>
        <dbReference type="ChEBI" id="CHEBI:15377"/>
        <dbReference type="ChEBI" id="CHEBI:15378"/>
        <dbReference type="ChEBI" id="CHEBI:30616"/>
        <dbReference type="ChEBI" id="CHEBI:43474"/>
        <dbReference type="ChEBI" id="CHEBI:456216"/>
    </reaction>
</comment>
<evidence type="ECO:0000256" key="3">
    <source>
        <dbReference type="ARBA" id="ARBA00022842"/>
    </source>
</evidence>
<dbReference type="EMBL" id="CM026424">
    <property type="protein sequence ID" value="KAG0581389.1"/>
    <property type="molecule type" value="Genomic_DNA"/>
</dbReference>
<dbReference type="Gene3D" id="6.10.280.40">
    <property type="match status" value="1"/>
</dbReference>
<dbReference type="InterPro" id="IPR058017">
    <property type="entry name" value="At3g28540-like_C"/>
</dbReference>
<reference evidence="9" key="1">
    <citation type="submission" date="2020-06" db="EMBL/GenBank/DDBJ databases">
        <title>WGS assembly of Ceratodon purpureus strain R40.</title>
        <authorList>
            <person name="Carey S.B."/>
            <person name="Jenkins J."/>
            <person name="Shu S."/>
            <person name="Lovell J.T."/>
            <person name="Sreedasyam A."/>
            <person name="Maumus F."/>
            <person name="Tiley G.P."/>
            <person name="Fernandez-Pozo N."/>
            <person name="Barry K."/>
            <person name="Chen C."/>
            <person name="Wang M."/>
            <person name="Lipzen A."/>
            <person name="Daum C."/>
            <person name="Saski C.A."/>
            <person name="Payton A.C."/>
            <person name="Mcbreen J.C."/>
            <person name="Conrad R.E."/>
            <person name="Kollar L.M."/>
            <person name="Olsson S."/>
            <person name="Huttunen S."/>
            <person name="Landis J.B."/>
            <person name="Wickett N.J."/>
            <person name="Johnson M.G."/>
            <person name="Rensing S.A."/>
            <person name="Grimwood J."/>
            <person name="Schmutz J."/>
            <person name="Mcdaniel S.F."/>
        </authorList>
    </citation>
    <scope>NUCLEOTIDE SEQUENCE</scope>
    <source>
        <strain evidence="9">R40</strain>
    </source>
</reference>
<dbReference type="PANTHER" id="PTHR23070">
    <property type="entry name" value="BCS1 AAA-TYPE ATPASE"/>
    <property type="match status" value="1"/>
</dbReference>
<dbReference type="Proteomes" id="UP000822688">
    <property type="component" value="Chromosome 4"/>
</dbReference>
<proteinExistence type="inferred from homology"/>
<dbReference type="InterPro" id="IPR027417">
    <property type="entry name" value="P-loop_NTPase"/>
</dbReference>
<dbReference type="OrthoDB" id="10251412at2759"/>
<dbReference type="Pfam" id="PF00004">
    <property type="entry name" value="AAA"/>
    <property type="match status" value="2"/>
</dbReference>
<evidence type="ECO:0000256" key="7">
    <source>
        <dbReference type="SAM" id="SignalP"/>
    </source>
</evidence>
<protein>
    <recommendedName>
        <fullName evidence="8">AAA+ ATPase domain-containing protein</fullName>
    </recommendedName>
</protein>
<dbReference type="PROSITE" id="PS00674">
    <property type="entry name" value="AAA"/>
    <property type="match status" value="1"/>
</dbReference>
<dbReference type="Pfam" id="PF25568">
    <property type="entry name" value="AAA_lid_At3g28540"/>
    <property type="match status" value="1"/>
</dbReference>
<evidence type="ECO:0000313" key="9">
    <source>
        <dbReference type="EMBL" id="KAG0581389.1"/>
    </source>
</evidence>
<evidence type="ECO:0000256" key="2">
    <source>
        <dbReference type="ARBA" id="ARBA00007448"/>
    </source>
</evidence>
<feature type="signal peptide" evidence="7">
    <location>
        <begin position="1"/>
        <end position="21"/>
    </location>
</feature>
<keyword evidence="5" id="KW-0547">Nucleotide-binding</keyword>
<dbReference type="InterPro" id="IPR003959">
    <property type="entry name" value="ATPase_AAA_core"/>
</dbReference>
<keyword evidence="7" id="KW-0732">Signal</keyword>
<dbReference type="GO" id="GO:0006950">
    <property type="term" value="P:response to stress"/>
    <property type="evidence" value="ECO:0007669"/>
    <property type="project" value="UniProtKB-ARBA"/>
</dbReference>
<dbReference type="SMART" id="SM00382">
    <property type="entry name" value="AAA"/>
    <property type="match status" value="1"/>
</dbReference>
<dbReference type="SUPFAM" id="SSF52540">
    <property type="entry name" value="P-loop containing nucleoside triphosphate hydrolases"/>
    <property type="match status" value="1"/>
</dbReference>
<dbReference type="GO" id="GO:0005524">
    <property type="term" value="F:ATP binding"/>
    <property type="evidence" value="ECO:0007669"/>
    <property type="project" value="UniProtKB-KW"/>
</dbReference>
<keyword evidence="5" id="KW-0067">ATP-binding</keyword>
<sequence>MNRMDLSYLWTILGSLAFVRGLLPAEITDALNRALRLLNWYFVPYVAFEIPEFEGSSINELYKNVQLHLTARDLCRSARKTVLCRVKNSTNTTTTLAGGEAVVETFEGAKIWWTHTVHGHKQSDGGSQDQRSYSMKIHKRDRDKIFPAYLDVIRENAVNFQHKNREMLLYSNSKSASFSTGRHLWQAVHFKHPSTFDTIAMEPSQLQSIKADLDAFVAGKEYFQRVGRPWKRGYLLYGPAGSGKSSMIAAIANYLKWDVYDLELTQARSNAELKQLLIQTTNKSIIVIEDIDCSASLANPRSRRTASPWCETPPSSEEEGAAEPGMRFEGNGGRITLSGLLNFTDGLWSCCGNERILIFTTNHVEELDDALLRPGRMDLHIHMSYCSFAAFKTLVLNYLLLESHILFPKVEKLLCSGARVTPAQVSEILIQSRDDLDGAVQKLVSFMEHRTMSSSAKIFPETLHHAPKK</sequence>
<evidence type="ECO:0000256" key="5">
    <source>
        <dbReference type="RuleBase" id="RU003651"/>
    </source>
</evidence>
<gene>
    <name evidence="9" type="ORF">KC19_4G247700</name>
</gene>
<organism evidence="9 10">
    <name type="scientific">Ceratodon purpureus</name>
    <name type="common">Fire moss</name>
    <name type="synonym">Dicranum purpureum</name>
    <dbReference type="NCBI Taxonomy" id="3225"/>
    <lineage>
        <taxon>Eukaryota</taxon>
        <taxon>Viridiplantae</taxon>
        <taxon>Streptophyta</taxon>
        <taxon>Embryophyta</taxon>
        <taxon>Bryophyta</taxon>
        <taxon>Bryophytina</taxon>
        <taxon>Bryopsida</taxon>
        <taxon>Dicranidae</taxon>
        <taxon>Pseudoditrichales</taxon>
        <taxon>Ditrichaceae</taxon>
        <taxon>Ceratodon</taxon>
    </lineage>
</organism>
<comment type="similarity">
    <text evidence="2">Belongs to the AAA ATPase family. BCS1 subfamily.</text>
</comment>
<evidence type="ECO:0000313" key="10">
    <source>
        <dbReference type="Proteomes" id="UP000822688"/>
    </source>
</evidence>
<dbReference type="InterPro" id="IPR003593">
    <property type="entry name" value="AAA+_ATPase"/>
</dbReference>
<dbReference type="AlphaFoldDB" id="A0A8T0IEP0"/>
<dbReference type="CDD" id="cd19510">
    <property type="entry name" value="RecA-like_BCS1"/>
    <property type="match status" value="1"/>
</dbReference>